<gene>
    <name evidence="1" type="ORF">B0I18_101800</name>
</gene>
<keyword evidence="2" id="KW-1185">Reference proteome</keyword>
<dbReference type="Proteomes" id="UP000240572">
    <property type="component" value="Unassembled WGS sequence"/>
</dbReference>
<comment type="caution">
    <text evidence="1">The sequence shown here is derived from an EMBL/GenBank/DDBJ whole genome shotgun (WGS) entry which is preliminary data.</text>
</comment>
<dbReference type="EMBL" id="PYGD01000001">
    <property type="protein sequence ID" value="PSK94641.1"/>
    <property type="molecule type" value="Genomic_DNA"/>
</dbReference>
<evidence type="ECO:0000313" key="2">
    <source>
        <dbReference type="Proteomes" id="UP000240572"/>
    </source>
</evidence>
<accession>A0A2P8DBN3</accession>
<sequence>MHSYAVKSTMLNQPGNVVYWRLRTIILFTNFITKMKSLWKTTTGDKSYAPTKEHSTFTC</sequence>
<proteinExistence type="predicted"/>
<reference evidence="1 2" key="1">
    <citation type="submission" date="2018-03" db="EMBL/GenBank/DDBJ databases">
        <title>Genomic Encyclopedia of Type Strains, Phase III (KMG-III): the genomes of soil and plant-associated and newly described type strains.</title>
        <authorList>
            <person name="Whitman W."/>
        </authorList>
    </citation>
    <scope>NUCLEOTIDE SEQUENCE [LARGE SCALE GENOMIC DNA]</scope>
    <source>
        <strain evidence="1 2">CGMCC 1.12700</strain>
    </source>
</reference>
<protein>
    <submittedName>
        <fullName evidence="1">Uncharacterized protein</fullName>
    </submittedName>
</protein>
<evidence type="ECO:0000313" key="1">
    <source>
        <dbReference type="EMBL" id="PSK94641.1"/>
    </source>
</evidence>
<name>A0A2P8DBN3_9BACT</name>
<organism evidence="1 2">
    <name type="scientific">Taibaiella chishuiensis</name>
    <dbReference type="NCBI Taxonomy" id="1434707"/>
    <lineage>
        <taxon>Bacteria</taxon>
        <taxon>Pseudomonadati</taxon>
        <taxon>Bacteroidota</taxon>
        <taxon>Chitinophagia</taxon>
        <taxon>Chitinophagales</taxon>
        <taxon>Chitinophagaceae</taxon>
        <taxon>Taibaiella</taxon>
    </lineage>
</organism>
<dbReference type="AlphaFoldDB" id="A0A2P8DBN3"/>